<dbReference type="Pfam" id="PF21983">
    <property type="entry name" value="NikA-like"/>
    <property type="match status" value="1"/>
</dbReference>
<evidence type="ECO:0008006" key="4">
    <source>
        <dbReference type="Google" id="ProtNLM"/>
    </source>
</evidence>
<dbReference type="EMBL" id="BMFA01000001">
    <property type="protein sequence ID" value="GGB34555.1"/>
    <property type="molecule type" value="Genomic_DNA"/>
</dbReference>
<accession>A0A916T7G2</accession>
<dbReference type="InterPro" id="IPR053842">
    <property type="entry name" value="NikA-like"/>
</dbReference>
<dbReference type="RefSeq" id="WP_172971943.1">
    <property type="nucleotide sequence ID" value="NZ_BMFA01000001.1"/>
</dbReference>
<proteinExistence type="predicted"/>
<name>A0A916T7G2_9HYPH</name>
<evidence type="ECO:0000313" key="2">
    <source>
        <dbReference type="EMBL" id="GGB34555.1"/>
    </source>
</evidence>
<dbReference type="AlphaFoldDB" id="A0A916T7G2"/>
<dbReference type="Proteomes" id="UP000605148">
    <property type="component" value="Unassembled WGS sequence"/>
</dbReference>
<protein>
    <recommendedName>
        <fullName evidence="4">Mobilization protein MobC</fullName>
    </recommendedName>
</protein>
<gene>
    <name evidence="2" type="ORF">GCM10011316_03280</name>
</gene>
<organism evidence="2 3">
    <name type="scientific">Roseibium aquae</name>
    <dbReference type="NCBI Taxonomy" id="1323746"/>
    <lineage>
        <taxon>Bacteria</taxon>
        <taxon>Pseudomonadati</taxon>
        <taxon>Pseudomonadota</taxon>
        <taxon>Alphaproteobacteria</taxon>
        <taxon>Hyphomicrobiales</taxon>
        <taxon>Stappiaceae</taxon>
        <taxon>Roseibium</taxon>
    </lineage>
</organism>
<keyword evidence="3" id="KW-1185">Reference proteome</keyword>
<evidence type="ECO:0000256" key="1">
    <source>
        <dbReference type="SAM" id="MobiDB-lite"/>
    </source>
</evidence>
<reference evidence="2" key="1">
    <citation type="journal article" date="2014" name="Int. J. Syst. Evol. Microbiol.">
        <title>Complete genome sequence of Corynebacterium casei LMG S-19264T (=DSM 44701T), isolated from a smear-ripened cheese.</title>
        <authorList>
            <consortium name="US DOE Joint Genome Institute (JGI-PGF)"/>
            <person name="Walter F."/>
            <person name="Albersmeier A."/>
            <person name="Kalinowski J."/>
            <person name="Ruckert C."/>
        </authorList>
    </citation>
    <scope>NUCLEOTIDE SEQUENCE</scope>
    <source>
        <strain evidence="2">CGMCC 1.12426</strain>
    </source>
</reference>
<sequence length="141" mass="14790">MTLNDITPAETTTAPRRRRSETRQRTASVSARLLPAERAAIDAAAEAAGCGPGTWTREVLTRAAGAPVPPRRAARTDLARAVGRWTGEVGKIGNNLNQLSRHAHQGSRVDAAALDRLTAVVRDLHTAVTSHESGGGEASAP</sequence>
<feature type="region of interest" description="Disordered" evidence="1">
    <location>
        <begin position="1"/>
        <end position="29"/>
    </location>
</feature>
<evidence type="ECO:0000313" key="3">
    <source>
        <dbReference type="Proteomes" id="UP000605148"/>
    </source>
</evidence>
<comment type="caution">
    <text evidence="2">The sequence shown here is derived from an EMBL/GenBank/DDBJ whole genome shotgun (WGS) entry which is preliminary data.</text>
</comment>
<reference evidence="2" key="2">
    <citation type="submission" date="2020-09" db="EMBL/GenBank/DDBJ databases">
        <authorList>
            <person name="Sun Q."/>
            <person name="Zhou Y."/>
        </authorList>
    </citation>
    <scope>NUCLEOTIDE SEQUENCE</scope>
    <source>
        <strain evidence="2">CGMCC 1.12426</strain>
    </source>
</reference>